<proteinExistence type="predicted"/>
<feature type="non-terminal residue" evidence="1">
    <location>
        <position position="72"/>
    </location>
</feature>
<sequence>MYHTTKNLSIVFLMFCFIQAESRGLNWCKTMEHWKKSVSYTRNCEENGDPDQPSIRDSYIPTDGTDIVDIKI</sequence>
<evidence type="ECO:0000313" key="1">
    <source>
        <dbReference type="EMBL" id="SVB68847.1"/>
    </source>
</evidence>
<gene>
    <name evidence="1" type="ORF">METZ01_LOCUS221701</name>
</gene>
<dbReference type="AlphaFoldDB" id="A0A382G2U4"/>
<reference evidence="1" key="1">
    <citation type="submission" date="2018-05" db="EMBL/GenBank/DDBJ databases">
        <authorList>
            <person name="Lanie J.A."/>
            <person name="Ng W.-L."/>
            <person name="Kazmierczak K.M."/>
            <person name="Andrzejewski T.M."/>
            <person name="Davidsen T.M."/>
            <person name="Wayne K.J."/>
            <person name="Tettelin H."/>
            <person name="Glass J.I."/>
            <person name="Rusch D."/>
            <person name="Podicherti R."/>
            <person name="Tsui H.-C.T."/>
            <person name="Winkler M.E."/>
        </authorList>
    </citation>
    <scope>NUCLEOTIDE SEQUENCE</scope>
</reference>
<organism evidence="1">
    <name type="scientific">marine metagenome</name>
    <dbReference type="NCBI Taxonomy" id="408172"/>
    <lineage>
        <taxon>unclassified sequences</taxon>
        <taxon>metagenomes</taxon>
        <taxon>ecological metagenomes</taxon>
    </lineage>
</organism>
<dbReference type="EMBL" id="UINC01052934">
    <property type="protein sequence ID" value="SVB68847.1"/>
    <property type="molecule type" value="Genomic_DNA"/>
</dbReference>
<protein>
    <submittedName>
        <fullName evidence="1">Uncharacterized protein</fullName>
    </submittedName>
</protein>
<accession>A0A382G2U4</accession>
<name>A0A382G2U4_9ZZZZ</name>